<dbReference type="EMBL" id="KN837074">
    <property type="protein sequence ID" value="KIK31371.1"/>
    <property type="molecule type" value="Genomic_DNA"/>
</dbReference>
<gene>
    <name evidence="2" type="ORF">CY34DRAFT_767335</name>
</gene>
<sequence>MSLLANAALCHEYSSCPIMEKPPKLLLRLSLPNQAPNKSLISPASNGALNSFASTESVKAGKEALCSASAKPLIDSPSVRGGRNLDNALEVFIGMLDEIDTSNRVASERGHAAEGRVQEEEAERENRGPAGAEESESRSKRSRDGSLSEDDTPSSKRSKVVDTTKFPWSQRRSTTLASLPADIRETYRQLENFATDPKSVVTVARDVHNIQAKHCARQRE</sequence>
<feature type="compositionally biased region" description="Basic and acidic residues" evidence="1">
    <location>
        <begin position="106"/>
        <end position="127"/>
    </location>
</feature>
<reference evidence="2 3" key="1">
    <citation type="submission" date="2014-04" db="EMBL/GenBank/DDBJ databases">
        <authorList>
            <consortium name="DOE Joint Genome Institute"/>
            <person name="Kuo A."/>
            <person name="Ruytinx J."/>
            <person name="Rineau F."/>
            <person name="Colpaert J."/>
            <person name="Kohler A."/>
            <person name="Nagy L.G."/>
            <person name="Floudas D."/>
            <person name="Copeland A."/>
            <person name="Barry K.W."/>
            <person name="Cichocki N."/>
            <person name="Veneault-Fourrey C."/>
            <person name="LaButti K."/>
            <person name="Lindquist E.A."/>
            <person name="Lipzen A."/>
            <person name="Lundell T."/>
            <person name="Morin E."/>
            <person name="Murat C."/>
            <person name="Sun H."/>
            <person name="Tunlid A."/>
            <person name="Henrissat B."/>
            <person name="Grigoriev I.V."/>
            <person name="Hibbett D.S."/>
            <person name="Martin F."/>
            <person name="Nordberg H.P."/>
            <person name="Cantor M.N."/>
            <person name="Hua S.X."/>
        </authorList>
    </citation>
    <scope>NUCLEOTIDE SEQUENCE [LARGE SCALE GENOMIC DNA]</scope>
    <source>
        <strain evidence="2 3">UH-Slu-Lm8-n1</strain>
    </source>
</reference>
<dbReference type="HOGENOM" id="CLU_1256768_0_0_1"/>
<dbReference type="AlphaFoldDB" id="A0A0C9ZQ03"/>
<feature type="compositionally biased region" description="Basic and acidic residues" evidence="1">
    <location>
        <begin position="135"/>
        <end position="146"/>
    </location>
</feature>
<accession>A0A0C9ZQ03</accession>
<dbReference type="Proteomes" id="UP000054485">
    <property type="component" value="Unassembled WGS sequence"/>
</dbReference>
<name>A0A0C9ZQ03_9AGAM</name>
<feature type="region of interest" description="Disordered" evidence="1">
    <location>
        <begin position="104"/>
        <end position="179"/>
    </location>
</feature>
<reference evidence="3" key="2">
    <citation type="submission" date="2015-01" db="EMBL/GenBank/DDBJ databases">
        <title>Evolutionary Origins and Diversification of the Mycorrhizal Mutualists.</title>
        <authorList>
            <consortium name="DOE Joint Genome Institute"/>
            <consortium name="Mycorrhizal Genomics Consortium"/>
            <person name="Kohler A."/>
            <person name="Kuo A."/>
            <person name="Nagy L.G."/>
            <person name="Floudas D."/>
            <person name="Copeland A."/>
            <person name="Barry K.W."/>
            <person name="Cichocki N."/>
            <person name="Veneault-Fourrey C."/>
            <person name="LaButti K."/>
            <person name="Lindquist E.A."/>
            <person name="Lipzen A."/>
            <person name="Lundell T."/>
            <person name="Morin E."/>
            <person name="Murat C."/>
            <person name="Riley R."/>
            <person name="Ohm R."/>
            <person name="Sun H."/>
            <person name="Tunlid A."/>
            <person name="Henrissat B."/>
            <person name="Grigoriev I.V."/>
            <person name="Hibbett D.S."/>
            <person name="Martin F."/>
        </authorList>
    </citation>
    <scope>NUCLEOTIDE SEQUENCE [LARGE SCALE GENOMIC DNA]</scope>
    <source>
        <strain evidence="3">UH-Slu-Lm8-n1</strain>
    </source>
</reference>
<evidence type="ECO:0000313" key="3">
    <source>
        <dbReference type="Proteomes" id="UP000054485"/>
    </source>
</evidence>
<proteinExistence type="predicted"/>
<evidence type="ECO:0000313" key="2">
    <source>
        <dbReference type="EMBL" id="KIK31371.1"/>
    </source>
</evidence>
<keyword evidence="3" id="KW-1185">Reference proteome</keyword>
<dbReference type="InParanoid" id="A0A0C9ZQ03"/>
<feature type="compositionally biased region" description="Polar residues" evidence="1">
    <location>
        <begin position="166"/>
        <end position="177"/>
    </location>
</feature>
<evidence type="ECO:0000256" key="1">
    <source>
        <dbReference type="SAM" id="MobiDB-lite"/>
    </source>
</evidence>
<protein>
    <submittedName>
        <fullName evidence="2">Uncharacterized protein</fullName>
    </submittedName>
</protein>
<organism evidence="2 3">
    <name type="scientific">Suillus luteus UH-Slu-Lm8-n1</name>
    <dbReference type="NCBI Taxonomy" id="930992"/>
    <lineage>
        <taxon>Eukaryota</taxon>
        <taxon>Fungi</taxon>
        <taxon>Dikarya</taxon>
        <taxon>Basidiomycota</taxon>
        <taxon>Agaricomycotina</taxon>
        <taxon>Agaricomycetes</taxon>
        <taxon>Agaricomycetidae</taxon>
        <taxon>Boletales</taxon>
        <taxon>Suillineae</taxon>
        <taxon>Suillaceae</taxon>
        <taxon>Suillus</taxon>
    </lineage>
</organism>